<evidence type="ECO:0000313" key="1">
    <source>
        <dbReference type="EMBL" id="HGL18055.1"/>
    </source>
</evidence>
<accession>A0A7V4E4V4</accession>
<organism evidence="1">
    <name type="scientific">candidate division WOR-3 bacterium</name>
    <dbReference type="NCBI Taxonomy" id="2052148"/>
    <lineage>
        <taxon>Bacteria</taxon>
        <taxon>Bacteria division WOR-3</taxon>
    </lineage>
</organism>
<dbReference type="AlphaFoldDB" id="A0A7V4E4V4"/>
<name>A0A7V4E4V4_UNCW3</name>
<dbReference type="EMBL" id="DTDJ01000045">
    <property type="protein sequence ID" value="HGL18055.1"/>
    <property type="molecule type" value="Genomic_DNA"/>
</dbReference>
<gene>
    <name evidence="1" type="ORF">ENU66_06995</name>
</gene>
<reference evidence="1" key="1">
    <citation type="journal article" date="2020" name="mSystems">
        <title>Genome- and Community-Level Interaction Insights into Carbon Utilization and Element Cycling Functions of Hydrothermarchaeota in Hydrothermal Sediment.</title>
        <authorList>
            <person name="Zhou Z."/>
            <person name="Liu Y."/>
            <person name="Xu W."/>
            <person name="Pan J."/>
            <person name="Luo Z.H."/>
            <person name="Li M."/>
        </authorList>
    </citation>
    <scope>NUCLEOTIDE SEQUENCE [LARGE SCALE GENOMIC DNA]</scope>
    <source>
        <strain evidence="1">SpSt-69</strain>
    </source>
</reference>
<comment type="caution">
    <text evidence="1">The sequence shown here is derived from an EMBL/GenBank/DDBJ whole genome shotgun (WGS) entry which is preliminary data.</text>
</comment>
<protein>
    <submittedName>
        <fullName evidence="1">Uncharacterized protein</fullName>
    </submittedName>
</protein>
<sequence length="59" mass="6470">MAEERPLKGCAVEGRNVTVITCKCPGCGNEVEMFSDESKVTCKKCGREITLEECRILSS</sequence>
<proteinExistence type="predicted"/>